<reference evidence="3" key="1">
    <citation type="journal article" date="2019" name="Int. J. Syst. Evol. Microbiol.">
        <title>The Global Catalogue of Microorganisms (GCM) 10K type strain sequencing project: providing services to taxonomists for standard genome sequencing and annotation.</title>
        <authorList>
            <consortium name="The Broad Institute Genomics Platform"/>
            <consortium name="The Broad Institute Genome Sequencing Center for Infectious Disease"/>
            <person name="Wu L."/>
            <person name="Ma J."/>
        </authorList>
    </citation>
    <scope>NUCLEOTIDE SEQUENCE [LARGE SCALE GENOMIC DNA]</scope>
    <source>
        <strain evidence="3">JCM 15608</strain>
    </source>
</reference>
<comment type="caution">
    <text evidence="2">The sequence shown here is derived from an EMBL/GenBank/DDBJ whole genome shotgun (WGS) entry which is preliminary data.</text>
</comment>
<dbReference type="SUPFAM" id="SSF48695">
    <property type="entry name" value="Multiheme cytochromes"/>
    <property type="match status" value="1"/>
</dbReference>
<dbReference type="Proteomes" id="UP001500021">
    <property type="component" value="Unassembled WGS sequence"/>
</dbReference>
<gene>
    <name evidence="2" type="ORF">GCM10009111_11350</name>
</gene>
<keyword evidence="1" id="KW-1133">Transmembrane helix</keyword>
<organism evidence="2 3">
    <name type="scientific">Colwellia asteriadis</name>
    <dbReference type="NCBI Taxonomy" id="517723"/>
    <lineage>
        <taxon>Bacteria</taxon>
        <taxon>Pseudomonadati</taxon>
        <taxon>Pseudomonadota</taxon>
        <taxon>Gammaproteobacteria</taxon>
        <taxon>Alteromonadales</taxon>
        <taxon>Colwelliaceae</taxon>
        <taxon>Colwellia</taxon>
    </lineage>
</organism>
<dbReference type="Gene3D" id="3.90.10.10">
    <property type="entry name" value="Cytochrome C3"/>
    <property type="match status" value="2"/>
</dbReference>
<name>A0ABP3WEA2_9GAMM</name>
<keyword evidence="1" id="KW-0472">Membrane</keyword>
<accession>A0ABP3WEA2</accession>
<sequence>MIKYIFGGIIAVIIAALVSHYYHSSELPDVNWEMTVIPGDLSEAHSFLEDDCQSCHTPITGVTRENCVVCHANDTQIIQRQPTLFHVDIAECNSCHMEHQGKAARISTMDHEALSDIGLRMLPEDNTPFDQGTAVQKLFKEMLTDNRKVDPLLINSHVSTKEALLNCATCHANDDRHFGLFSDDCVQCHNTEQWSLSSFVHPSNKSNDCNQCHEAPPSHYMKHFKKISAKVAGEHKAPVEECFACHQNTSWNDIKKAGWYKHH</sequence>
<feature type="transmembrane region" description="Helical" evidence="1">
    <location>
        <begin position="5"/>
        <end position="22"/>
    </location>
</feature>
<evidence type="ECO:0000313" key="2">
    <source>
        <dbReference type="EMBL" id="GAA0814472.1"/>
    </source>
</evidence>
<dbReference type="EMBL" id="BAAAFA010000003">
    <property type="protein sequence ID" value="GAA0814472.1"/>
    <property type="molecule type" value="Genomic_DNA"/>
</dbReference>
<evidence type="ECO:0008006" key="4">
    <source>
        <dbReference type="Google" id="ProtNLM"/>
    </source>
</evidence>
<dbReference type="RefSeq" id="WP_343816044.1">
    <property type="nucleotide sequence ID" value="NZ_BAAAFA010000003.1"/>
</dbReference>
<keyword evidence="1" id="KW-0812">Transmembrane</keyword>
<protein>
    <recommendedName>
        <fullName evidence="4">Class III cytochrome C domain-containing protein</fullName>
    </recommendedName>
</protein>
<dbReference type="InterPro" id="IPR036280">
    <property type="entry name" value="Multihaem_cyt_sf"/>
</dbReference>
<keyword evidence="3" id="KW-1185">Reference proteome</keyword>
<evidence type="ECO:0000256" key="1">
    <source>
        <dbReference type="SAM" id="Phobius"/>
    </source>
</evidence>
<proteinExistence type="predicted"/>
<evidence type="ECO:0000313" key="3">
    <source>
        <dbReference type="Proteomes" id="UP001500021"/>
    </source>
</evidence>